<dbReference type="Proteomes" id="UP000298493">
    <property type="component" value="Unassembled WGS sequence"/>
</dbReference>
<accession>A0A4Z1PBW0</accession>
<evidence type="ECO:0000256" key="2">
    <source>
        <dbReference type="ARBA" id="ARBA00022801"/>
    </source>
</evidence>
<dbReference type="InterPro" id="IPR002018">
    <property type="entry name" value="CarbesteraseB"/>
</dbReference>
<evidence type="ECO:0000256" key="1">
    <source>
        <dbReference type="ARBA" id="ARBA00005964"/>
    </source>
</evidence>
<dbReference type="OrthoDB" id="408631at2759"/>
<protein>
    <recommendedName>
        <fullName evidence="3">Carboxylic ester hydrolase</fullName>
        <ecNumber evidence="3">3.1.1.-</ecNumber>
    </recommendedName>
</protein>
<keyword evidence="3" id="KW-0732">Signal</keyword>
<gene>
    <name evidence="6" type="ORF">E6O75_ATG01850</name>
</gene>
<name>A0A4Z1PBW0_9PEZI</name>
<feature type="region of interest" description="Disordered" evidence="4">
    <location>
        <begin position="539"/>
        <end position="574"/>
    </location>
</feature>
<feature type="domain" description="Carboxylesterase type B" evidence="5">
    <location>
        <begin position="32"/>
        <end position="361"/>
    </location>
</feature>
<feature type="domain" description="Carboxylesterase type B" evidence="5">
    <location>
        <begin position="374"/>
        <end position="492"/>
    </location>
</feature>
<feature type="chain" id="PRO_5021488284" description="Carboxylic ester hydrolase" evidence="3">
    <location>
        <begin position="17"/>
        <end position="574"/>
    </location>
</feature>
<evidence type="ECO:0000259" key="5">
    <source>
        <dbReference type="Pfam" id="PF00135"/>
    </source>
</evidence>
<evidence type="ECO:0000313" key="6">
    <source>
        <dbReference type="EMBL" id="TID22676.1"/>
    </source>
</evidence>
<organism evidence="6 7">
    <name type="scientific">Venturia nashicola</name>
    <dbReference type="NCBI Taxonomy" id="86259"/>
    <lineage>
        <taxon>Eukaryota</taxon>
        <taxon>Fungi</taxon>
        <taxon>Dikarya</taxon>
        <taxon>Ascomycota</taxon>
        <taxon>Pezizomycotina</taxon>
        <taxon>Dothideomycetes</taxon>
        <taxon>Pleosporomycetidae</taxon>
        <taxon>Venturiales</taxon>
        <taxon>Venturiaceae</taxon>
        <taxon>Venturia</taxon>
    </lineage>
</organism>
<comment type="caution">
    <text evidence="6">The sequence shown here is derived from an EMBL/GenBank/DDBJ whole genome shotgun (WGS) entry which is preliminary data.</text>
</comment>
<dbReference type="InterPro" id="IPR019826">
    <property type="entry name" value="Carboxylesterase_B_AS"/>
</dbReference>
<feature type="compositionally biased region" description="Gly residues" evidence="4">
    <location>
        <begin position="539"/>
        <end position="553"/>
    </location>
</feature>
<keyword evidence="7" id="KW-1185">Reference proteome</keyword>
<dbReference type="GO" id="GO:0052689">
    <property type="term" value="F:carboxylic ester hydrolase activity"/>
    <property type="evidence" value="ECO:0007669"/>
    <property type="project" value="TreeGrafter"/>
</dbReference>
<reference evidence="6 7" key="1">
    <citation type="submission" date="2019-04" db="EMBL/GenBank/DDBJ databases">
        <title>High contiguity whole genome sequence and gene annotation resource for two Venturia nashicola isolates.</title>
        <authorList>
            <person name="Prokchorchik M."/>
            <person name="Won K."/>
            <person name="Lee Y."/>
            <person name="Choi E.D."/>
            <person name="Segonzac C."/>
            <person name="Sohn K.H."/>
        </authorList>
    </citation>
    <scope>NUCLEOTIDE SEQUENCE [LARGE SCALE GENOMIC DNA]</scope>
    <source>
        <strain evidence="6 7">PRI2</strain>
    </source>
</reference>
<evidence type="ECO:0000313" key="7">
    <source>
        <dbReference type="Proteomes" id="UP000298493"/>
    </source>
</evidence>
<dbReference type="STRING" id="86259.A0A4Z1PBW0"/>
<dbReference type="InterPro" id="IPR029058">
    <property type="entry name" value="AB_hydrolase_fold"/>
</dbReference>
<dbReference type="Pfam" id="PF00135">
    <property type="entry name" value="COesterase"/>
    <property type="match status" value="2"/>
</dbReference>
<keyword evidence="2 3" id="KW-0378">Hydrolase</keyword>
<dbReference type="PANTHER" id="PTHR43918:SF4">
    <property type="entry name" value="CARBOXYLIC ESTER HYDROLASE"/>
    <property type="match status" value="1"/>
</dbReference>
<comment type="similarity">
    <text evidence="1 3">Belongs to the type-B carboxylesterase/lipase family.</text>
</comment>
<evidence type="ECO:0000256" key="3">
    <source>
        <dbReference type="RuleBase" id="RU361235"/>
    </source>
</evidence>
<feature type="signal peptide" evidence="3">
    <location>
        <begin position="1"/>
        <end position="16"/>
    </location>
</feature>
<dbReference type="Gene3D" id="3.40.50.1820">
    <property type="entry name" value="alpha/beta hydrolase"/>
    <property type="match status" value="2"/>
</dbReference>
<dbReference type="AlphaFoldDB" id="A0A4Z1PBW0"/>
<dbReference type="EMBL" id="SNSC02000007">
    <property type="protein sequence ID" value="TID22676.1"/>
    <property type="molecule type" value="Genomic_DNA"/>
</dbReference>
<dbReference type="SUPFAM" id="SSF53474">
    <property type="entry name" value="alpha/beta-Hydrolases"/>
    <property type="match status" value="1"/>
</dbReference>
<dbReference type="PROSITE" id="PS00122">
    <property type="entry name" value="CARBOXYLESTERASE_B_1"/>
    <property type="match status" value="1"/>
</dbReference>
<dbReference type="InterPro" id="IPR050654">
    <property type="entry name" value="AChE-related_enzymes"/>
</dbReference>
<dbReference type="EC" id="3.1.1.-" evidence="3"/>
<evidence type="ECO:0000256" key="4">
    <source>
        <dbReference type="SAM" id="MobiDB-lite"/>
    </source>
</evidence>
<dbReference type="PANTHER" id="PTHR43918">
    <property type="entry name" value="ACETYLCHOLINESTERASE"/>
    <property type="match status" value="1"/>
</dbReference>
<proteinExistence type="inferred from homology"/>
<sequence length="574" mass="59673">MPSLAVLSFIPSLVAASWQISNVAQLDSGLVIRGHESTWQKGVSEYLGIPYAQPPVGPLRWRPAEPYKASPGTPLVANKFSPDCPANVAGFSNATSLNSVKGVVLASLGQYGDQYDEDCLSINVWTKPQDGGPVKAVLVWIYGGGFALGSTASPSYNGARLAAQEDVVVVSMNYRLNIFGFPSAPGLLDQNLGLLDQRLAIEWIRDNIVAFGGDPKRITLFGESAGGASVDMYSYAWVKDPIVNAFVPESGTASLGGSLGGNKTAGWYKASQKLGCGGAEAGEKTVGCMRTKPWTEVLGSIKPQGSQASLGGMGDFGPTPDGKVVFDDYKARAAAGNFIKRPMLVGNNANEIALFMVILNQVSALGSPLLSMANGVFSCPSGAAAQARTNARIKAYRYLYAGEWPNQDIAPKVGAWHGSEVGMVFGTVEYQQQFFGSMIGQKISFPNTDAQKVLEKKMMGAWAAFAKDPVSGLEKLGWPTYDERKPGTIVQLGGPNSGNITFVDSAVIDKSCGTLNSMMGASGGAGGLSGLSGLLGGLGKAPGGSGLPTGTGGTAPPPIPAPGSGTSKRGLVRK</sequence>